<protein>
    <recommendedName>
        <fullName evidence="1">Polymerase nucleotidyl transferase domain-containing protein</fullName>
    </recommendedName>
</protein>
<dbReference type="GO" id="GO:0016779">
    <property type="term" value="F:nucleotidyltransferase activity"/>
    <property type="evidence" value="ECO:0007669"/>
    <property type="project" value="InterPro"/>
</dbReference>
<dbReference type="PANTHER" id="PTHR33933">
    <property type="entry name" value="NUCLEOTIDYLTRANSFERASE"/>
    <property type="match status" value="1"/>
</dbReference>
<dbReference type="Gene3D" id="3.30.460.10">
    <property type="entry name" value="Beta Polymerase, domain 2"/>
    <property type="match status" value="1"/>
</dbReference>
<reference evidence="2 3" key="1">
    <citation type="submission" date="2018-06" db="EMBL/GenBank/DDBJ databases">
        <title>Extensive metabolic versatility and redundancy in microbially diverse, dynamic hydrothermal sediments.</title>
        <authorList>
            <person name="Dombrowski N."/>
            <person name="Teske A."/>
            <person name="Baker B.J."/>
        </authorList>
    </citation>
    <scope>NUCLEOTIDE SEQUENCE [LARGE SCALE GENOMIC DNA]</scope>
    <source>
        <strain evidence="2">B19_G9</strain>
    </source>
</reference>
<proteinExistence type="predicted"/>
<dbReference type="PANTHER" id="PTHR33933:SF1">
    <property type="entry name" value="PROTEIN ADENYLYLTRANSFERASE MNTA-RELATED"/>
    <property type="match status" value="1"/>
</dbReference>
<evidence type="ECO:0000313" key="2">
    <source>
        <dbReference type="EMBL" id="RLE14050.1"/>
    </source>
</evidence>
<name>A0A662DE57_UNCAE</name>
<dbReference type="Pfam" id="PF01909">
    <property type="entry name" value="NTP_transf_2"/>
    <property type="match status" value="1"/>
</dbReference>
<accession>A0A662DE57</accession>
<gene>
    <name evidence="2" type="ORF">DRI96_02010</name>
</gene>
<dbReference type="InterPro" id="IPR052548">
    <property type="entry name" value="Type_VII_TA_antitoxin"/>
</dbReference>
<dbReference type="Proteomes" id="UP000267654">
    <property type="component" value="Unassembled WGS sequence"/>
</dbReference>
<dbReference type="InterPro" id="IPR043519">
    <property type="entry name" value="NT_sf"/>
</dbReference>
<dbReference type="SUPFAM" id="SSF81301">
    <property type="entry name" value="Nucleotidyltransferase"/>
    <property type="match status" value="1"/>
</dbReference>
<comment type="caution">
    <text evidence="2">The sequence shown here is derived from an EMBL/GenBank/DDBJ whole genome shotgun (WGS) entry which is preliminary data.</text>
</comment>
<dbReference type="InterPro" id="IPR002934">
    <property type="entry name" value="Polymerase_NTP_transf_dom"/>
</dbReference>
<evidence type="ECO:0000313" key="3">
    <source>
        <dbReference type="Proteomes" id="UP000267654"/>
    </source>
</evidence>
<dbReference type="EMBL" id="QMQB01000056">
    <property type="protein sequence ID" value="RLE14050.1"/>
    <property type="molecule type" value="Genomic_DNA"/>
</dbReference>
<dbReference type="AlphaFoldDB" id="A0A662DE57"/>
<sequence length="113" mass="13259">MIRKTTYLSDREKKVVESFVKELREKLGDDILDIRLFGSKARGNFKKDSDIDIFILVRNKGRIRDEITDIAADYFFKTNLPLAPVVYTLFEYNKNKELGSFFFENIEKEGIPL</sequence>
<feature type="domain" description="Polymerase nucleotidyl transferase" evidence="1">
    <location>
        <begin position="17"/>
        <end position="73"/>
    </location>
</feature>
<organism evidence="2 3">
    <name type="scientific">Aerophobetes bacterium</name>
    <dbReference type="NCBI Taxonomy" id="2030807"/>
    <lineage>
        <taxon>Bacteria</taxon>
        <taxon>Candidatus Aerophobota</taxon>
    </lineage>
</organism>
<dbReference type="CDD" id="cd05403">
    <property type="entry name" value="NT_KNTase_like"/>
    <property type="match status" value="1"/>
</dbReference>
<evidence type="ECO:0000259" key="1">
    <source>
        <dbReference type="Pfam" id="PF01909"/>
    </source>
</evidence>